<organism evidence="1 2">
    <name type="scientific">Candidatus Falkowbacteria bacterium RBG_13_39_14</name>
    <dbReference type="NCBI Taxonomy" id="1797985"/>
    <lineage>
        <taxon>Bacteria</taxon>
        <taxon>Candidatus Falkowiibacteriota</taxon>
    </lineage>
</organism>
<dbReference type="EMBL" id="MFFS01000060">
    <property type="protein sequence ID" value="OGF21508.1"/>
    <property type="molecule type" value="Genomic_DNA"/>
</dbReference>
<dbReference type="AlphaFoldDB" id="A0A1F5S485"/>
<evidence type="ECO:0000313" key="1">
    <source>
        <dbReference type="EMBL" id="OGF21508.1"/>
    </source>
</evidence>
<proteinExistence type="predicted"/>
<comment type="caution">
    <text evidence="1">The sequence shown here is derived from an EMBL/GenBank/DDBJ whole genome shotgun (WGS) entry which is preliminary data.</text>
</comment>
<gene>
    <name evidence="1" type="ORF">A2Y83_04500</name>
</gene>
<evidence type="ECO:0000313" key="2">
    <source>
        <dbReference type="Proteomes" id="UP000178323"/>
    </source>
</evidence>
<protein>
    <submittedName>
        <fullName evidence="1">Uncharacterized protein</fullName>
    </submittedName>
</protein>
<dbReference type="Proteomes" id="UP000178323">
    <property type="component" value="Unassembled WGS sequence"/>
</dbReference>
<reference evidence="1 2" key="1">
    <citation type="journal article" date="2016" name="Nat. Commun.">
        <title>Thousands of microbial genomes shed light on interconnected biogeochemical processes in an aquifer system.</title>
        <authorList>
            <person name="Anantharaman K."/>
            <person name="Brown C.T."/>
            <person name="Hug L.A."/>
            <person name="Sharon I."/>
            <person name="Castelle C.J."/>
            <person name="Probst A.J."/>
            <person name="Thomas B.C."/>
            <person name="Singh A."/>
            <person name="Wilkins M.J."/>
            <person name="Karaoz U."/>
            <person name="Brodie E.L."/>
            <person name="Williams K.H."/>
            <person name="Hubbard S.S."/>
            <person name="Banfield J.F."/>
        </authorList>
    </citation>
    <scope>NUCLEOTIDE SEQUENCE [LARGE SCALE GENOMIC DNA]</scope>
</reference>
<sequence>MEDFFKTKNLPIFLESMLKTRRYKWRSCECGWSGGFKLDFALLKRCPTFLPDETITFFCRLKAGEEEKMRKILGGAELSLYKQNPEADNTAFIGKWFSQVNKAQCQEEVNEVLLKAKRELWHWLKGSEGCEGIEQVIAFCEEKLPRLPLAKDLPEVIVQCKLCQECRKSITPGLKFCGELGGNRQFNPNLDPSPEWCPHKSLPRWRYHDSSLEFPPS</sequence>
<name>A0A1F5S485_9BACT</name>
<accession>A0A1F5S485</accession>